<dbReference type="Pfam" id="PF13855">
    <property type="entry name" value="LRR_8"/>
    <property type="match status" value="1"/>
</dbReference>
<dbReference type="InterPro" id="IPR050216">
    <property type="entry name" value="LRR_domain-containing"/>
</dbReference>
<sequence length="461" mass="52381">MDEPELPPLLRSTRSAAAQARSRLAPPLTRKRTHSHDDEPAGSSDPALFSSDETAPGAENYASGKRKKRTFRGSWWDRHPAEPGSRKGLREKRQFRRNFDSGIFMGSESEDPLSSDSITLEEEFLRDQREDRKDNNKPVGPFTSWPEGNDQIKPRRKLVPTATVLIPKEHELVCEIVKQCLDHGKEDVDLTSMSLSSLPEDITALQTLSKQDELTPGMLHIGTNLEPQLRLFLGNNSFTRVPSPIFSLQNLRVLSLRNNNLTYIPSAIGELVNLQSLNLAGNQLSELPTEILDLVTERKLRELRTNPNPWLMVDEATNDGSATVVWAGDLALRKVHSCLPPKSYYWPRDYPQLPTLTELVLRQLSRYDPLGDMDFAAYMPSNTAETVLSHLRQLREKPARRCTACKRTIVLAREEWLEYWRIECEDPNSSSLRTSLLVPFRRLRCWDCSKGSKLSNAAWDN</sequence>
<evidence type="ECO:0000256" key="1">
    <source>
        <dbReference type="ARBA" id="ARBA00022614"/>
    </source>
</evidence>
<dbReference type="AlphaFoldDB" id="A0A0D2KXC1"/>
<dbReference type="SUPFAM" id="SSF52058">
    <property type="entry name" value="L domain-like"/>
    <property type="match status" value="1"/>
</dbReference>
<dbReference type="EMBL" id="KN848065">
    <property type="protein sequence ID" value="KIY01464.1"/>
    <property type="molecule type" value="Genomic_DNA"/>
</dbReference>
<organism evidence="4 5">
    <name type="scientific">Fonsecaea multimorphosa CBS 102226</name>
    <dbReference type="NCBI Taxonomy" id="1442371"/>
    <lineage>
        <taxon>Eukaryota</taxon>
        <taxon>Fungi</taxon>
        <taxon>Dikarya</taxon>
        <taxon>Ascomycota</taxon>
        <taxon>Pezizomycotina</taxon>
        <taxon>Eurotiomycetes</taxon>
        <taxon>Chaetothyriomycetidae</taxon>
        <taxon>Chaetothyriales</taxon>
        <taxon>Herpotrichiellaceae</taxon>
        <taxon>Fonsecaea</taxon>
    </lineage>
</organism>
<dbReference type="STRING" id="1442371.A0A0D2KXC1"/>
<name>A0A0D2KXC1_9EURO</name>
<dbReference type="Gene3D" id="3.80.10.10">
    <property type="entry name" value="Ribonuclease Inhibitor"/>
    <property type="match status" value="1"/>
</dbReference>
<feature type="compositionally biased region" description="Basic and acidic residues" evidence="3">
    <location>
        <begin position="126"/>
        <end position="136"/>
    </location>
</feature>
<dbReference type="InterPro" id="IPR032675">
    <property type="entry name" value="LRR_dom_sf"/>
</dbReference>
<gene>
    <name evidence="4" type="ORF">Z520_03016</name>
</gene>
<dbReference type="VEuPathDB" id="FungiDB:Z520_03016"/>
<evidence type="ECO:0000256" key="2">
    <source>
        <dbReference type="ARBA" id="ARBA00022737"/>
    </source>
</evidence>
<feature type="compositionally biased region" description="Low complexity" evidence="3">
    <location>
        <begin position="9"/>
        <end position="25"/>
    </location>
</feature>
<dbReference type="PROSITE" id="PS51450">
    <property type="entry name" value="LRR"/>
    <property type="match status" value="2"/>
</dbReference>
<evidence type="ECO:0000313" key="5">
    <source>
        <dbReference type="Proteomes" id="UP000053411"/>
    </source>
</evidence>
<keyword evidence="5" id="KW-1185">Reference proteome</keyword>
<evidence type="ECO:0000313" key="4">
    <source>
        <dbReference type="EMBL" id="KIY01464.1"/>
    </source>
</evidence>
<dbReference type="SMART" id="SM00369">
    <property type="entry name" value="LRR_TYP"/>
    <property type="match status" value="2"/>
</dbReference>
<dbReference type="Proteomes" id="UP000053411">
    <property type="component" value="Unassembled WGS sequence"/>
</dbReference>
<dbReference type="InterPro" id="IPR003591">
    <property type="entry name" value="Leu-rich_rpt_typical-subtyp"/>
</dbReference>
<keyword evidence="2" id="KW-0677">Repeat</keyword>
<proteinExistence type="predicted"/>
<keyword evidence="1" id="KW-0433">Leucine-rich repeat</keyword>
<dbReference type="InterPro" id="IPR001611">
    <property type="entry name" value="Leu-rich_rpt"/>
</dbReference>
<dbReference type="OrthoDB" id="1274115at2759"/>
<accession>A0A0D2KXC1</accession>
<feature type="region of interest" description="Disordered" evidence="3">
    <location>
        <begin position="1"/>
        <end position="93"/>
    </location>
</feature>
<feature type="compositionally biased region" description="Basic and acidic residues" evidence="3">
    <location>
        <begin position="75"/>
        <end position="85"/>
    </location>
</feature>
<dbReference type="PANTHER" id="PTHR48051:SF1">
    <property type="entry name" value="RAS SUPPRESSOR PROTEIN 1"/>
    <property type="match status" value="1"/>
</dbReference>
<protein>
    <submittedName>
        <fullName evidence="4">Uncharacterized protein</fullName>
    </submittedName>
</protein>
<dbReference type="PANTHER" id="PTHR48051">
    <property type="match status" value="1"/>
</dbReference>
<dbReference type="GO" id="GO:0005737">
    <property type="term" value="C:cytoplasm"/>
    <property type="evidence" value="ECO:0007669"/>
    <property type="project" value="TreeGrafter"/>
</dbReference>
<dbReference type="RefSeq" id="XP_016635586.1">
    <property type="nucleotide sequence ID" value="XM_016773529.1"/>
</dbReference>
<feature type="region of interest" description="Disordered" evidence="3">
    <location>
        <begin position="126"/>
        <end position="152"/>
    </location>
</feature>
<evidence type="ECO:0000256" key="3">
    <source>
        <dbReference type="SAM" id="MobiDB-lite"/>
    </source>
</evidence>
<reference evidence="4 5" key="1">
    <citation type="submission" date="2015-01" db="EMBL/GenBank/DDBJ databases">
        <title>The Genome Sequence of Fonsecaea multimorphosa CBS 102226.</title>
        <authorList>
            <consortium name="The Broad Institute Genomics Platform"/>
            <person name="Cuomo C."/>
            <person name="de Hoog S."/>
            <person name="Gorbushina A."/>
            <person name="Stielow B."/>
            <person name="Teixiera M."/>
            <person name="Abouelleil A."/>
            <person name="Chapman S.B."/>
            <person name="Priest M."/>
            <person name="Young S.K."/>
            <person name="Wortman J."/>
            <person name="Nusbaum C."/>
            <person name="Birren B."/>
        </authorList>
    </citation>
    <scope>NUCLEOTIDE SEQUENCE [LARGE SCALE GENOMIC DNA]</scope>
    <source>
        <strain evidence="4 5">CBS 102226</strain>
    </source>
</reference>
<dbReference type="GeneID" id="27708762"/>